<dbReference type="InterPro" id="IPR041678">
    <property type="entry name" value="TetR_C_16"/>
</dbReference>
<dbReference type="PANTHER" id="PTHR30055:SF235">
    <property type="entry name" value="TRANSCRIPTIONAL REGULATORY PROTEIN"/>
    <property type="match status" value="1"/>
</dbReference>
<reference evidence="4 5" key="1">
    <citation type="submission" date="2020-07" db="EMBL/GenBank/DDBJ databases">
        <title>Sequencing the genomes of 1000 actinobacteria strains.</title>
        <authorList>
            <person name="Klenk H.-P."/>
        </authorList>
    </citation>
    <scope>NUCLEOTIDE SEQUENCE [LARGE SCALE GENOMIC DNA]</scope>
    <source>
        <strain evidence="4 5">DSM 18448</strain>
    </source>
</reference>
<feature type="DNA-binding region" description="H-T-H motif" evidence="2">
    <location>
        <begin position="31"/>
        <end position="50"/>
    </location>
</feature>
<name>A0A852ZW54_9ACTN</name>
<dbReference type="InterPro" id="IPR036271">
    <property type="entry name" value="Tet_transcr_reg_TetR-rel_C_sf"/>
</dbReference>
<dbReference type="Pfam" id="PF00440">
    <property type="entry name" value="TetR_N"/>
    <property type="match status" value="1"/>
</dbReference>
<dbReference type="SUPFAM" id="SSF46689">
    <property type="entry name" value="Homeodomain-like"/>
    <property type="match status" value="1"/>
</dbReference>
<dbReference type="PROSITE" id="PS50977">
    <property type="entry name" value="HTH_TETR_2"/>
    <property type="match status" value="1"/>
</dbReference>
<feature type="domain" description="HTH tetR-type" evidence="3">
    <location>
        <begin position="8"/>
        <end position="68"/>
    </location>
</feature>
<gene>
    <name evidence="4" type="ORF">F4554_005828</name>
</gene>
<proteinExistence type="predicted"/>
<evidence type="ECO:0000256" key="1">
    <source>
        <dbReference type="ARBA" id="ARBA00023125"/>
    </source>
</evidence>
<dbReference type="AlphaFoldDB" id="A0A852ZW54"/>
<dbReference type="EMBL" id="JACBZH010000001">
    <property type="protein sequence ID" value="NYH93190.1"/>
    <property type="molecule type" value="Genomic_DNA"/>
</dbReference>
<dbReference type="Gene3D" id="1.10.10.60">
    <property type="entry name" value="Homeodomain-like"/>
    <property type="match status" value="1"/>
</dbReference>
<dbReference type="InterPro" id="IPR009057">
    <property type="entry name" value="Homeodomain-like_sf"/>
</dbReference>
<dbReference type="InterPro" id="IPR001647">
    <property type="entry name" value="HTH_TetR"/>
</dbReference>
<evidence type="ECO:0000256" key="2">
    <source>
        <dbReference type="PROSITE-ProRule" id="PRU00335"/>
    </source>
</evidence>
<keyword evidence="5" id="KW-1185">Reference proteome</keyword>
<dbReference type="Gene3D" id="1.10.357.10">
    <property type="entry name" value="Tetracycline Repressor, domain 2"/>
    <property type="match status" value="1"/>
</dbReference>
<evidence type="ECO:0000313" key="5">
    <source>
        <dbReference type="Proteomes" id="UP000579605"/>
    </source>
</evidence>
<keyword evidence="1 2" id="KW-0238">DNA-binding</keyword>
<dbReference type="RefSeq" id="WP_179790751.1">
    <property type="nucleotide sequence ID" value="NZ_BAAARR010000036.1"/>
</dbReference>
<dbReference type="Proteomes" id="UP000579605">
    <property type="component" value="Unassembled WGS sequence"/>
</dbReference>
<organism evidence="4 5">
    <name type="scientific">Actinopolymorpha rutila</name>
    <dbReference type="NCBI Taxonomy" id="446787"/>
    <lineage>
        <taxon>Bacteria</taxon>
        <taxon>Bacillati</taxon>
        <taxon>Actinomycetota</taxon>
        <taxon>Actinomycetes</taxon>
        <taxon>Propionibacteriales</taxon>
        <taxon>Actinopolymorphaceae</taxon>
        <taxon>Actinopolymorpha</taxon>
    </lineage>
</organism>
<dbReference type="InterPro" id="IPR050109">
    <property type="entry name" value="HTH-type_TetR-like_transc_reg"/>
</dbReference>
<dbReference type="Pfam" id="PF17920">
    <property type="entry name" value="TetR_C_16"/>
    <property type="match status" value="1"/>
</dbReference>
<dbReference type="GO" id="GO:0003700">
    <property type="term" value="F:DNA-binding transcription factor activity"/>
    <property type="evidence" value="ECO:0007669"/>
    <property type="project" value="TreeGrafter"/>
</dbReference>
<dbReference type="PRINTS" id="PR00455">
    <property type="entry name" value="HTHTETR"/>
</dbReference>
<evidence type="ECO:0000313" key="4">
    <source>
        <dbReference type="EMBL" id="NYH93190.1"/>
    </source>
</evidence>
<comment type="caution">
    <text evidence="4">The sequence shown here is derived from an EMBL/GenBank/DDBJ whole genome shotgun (WGS) entry which is preliminary data.</text>
</comment>
<protein>
    <submittedName>
        <fullName evidence="4">AcrR family transcriptional regulator</fullName>
    </submittedName>
</protein>
<accession>A0A852ZW54</accession>
<dbReference type="GO" id="GO:0000976">
    <property type="term" value="F:transcription cis-regulatory region binding"/>
    <property type="evidence" value="ECO:0007669"/>
    <property type="project" value="TreeGrafter"/>
</dbReference>
<dbReference type="SUPFAM" id="SSF48498">
    <property type="entry name" value="Tetracyclin repressor-like, C-terminal domain"/>
    <property type="match status" value="1"/>
</dbReference>
<dbReference type="PANTHER" id="PTHR30055">
    <property type="entry name" value="HTH-TYPE TRANSCRIPTIONAL REGULATOR RUTR"/>
    <property type="match status" value="1"/>
</dbReference>
<sequence>MPFTTRSDQTRETILRAARRRFATEGYERTTIRAVAADAGIDPSMVMRYYGSKDGLFAMAAEIDLRLPDLSEGPRKSAGERFVRHFFERWEGDLADDVLVVAFRSGATNEAAAVRLREVFGGQVQVAMGRVVADPEEAPARAALVTSQLLGIALCRYVLKLPPMVAMDTETLVASVAPTVQRYLTGPLPGTKTGSSRTS</sequence>
<evidence type="ECO:0000259" key="3">
    <source>
        <dbReference type="PROSITE" id="PS50977"/>
    </source>
</evidence>